<dbReference type="GO" id="GO:0007165">
    <property type="term" value="P:signal transduction"/>
    <property type="evidence" value="ECO:0007669"/>
    <property type="project" value="InterPro"/>
</dbReference>
<dbReference type="GO" id="GO:0005096">
    <property type="term" value="F:GTPase activator activity"/>
    <property type="evidence" value="ECO:0007669"/>
    <property type="project" value="UniProtKB-KW"/>
</dbReference>
<feature type="region of interest" description="Disordered" evidence="2">
    <location>
        <begin position="811"/>
        <end position="927"/>
    </location>
</feature>
<evidence type="ECO:0000259" key="3">
    <source>
        <dbReference type="PROSITE" id="PS50200"/>
    </source>
</evidence>
<dbReference type="InterPro" id="IPR008936">
    <property type="entry name" value="Rho_GTPase_activation_prot"/>
</dbReference>
<proteinExistence type="predicted"/>
<dbReference type="InterPro" id="IPR000159">
    <property type="entry name" value="RA_dom"/>
</dbReference>
<dbReference type="SUPFAM" id="SSF50729">
    <property type="entry name" value="PH domain-like"/>
    <property type="match status" value="1"/>
</dbReference>
<dbReference type="Pfam" id="PF00788">
    <property type="entry name" value="RA"/>
    <property type="match status" value="1"/>
</dbReference>
<dbReference type="InterPro" id="IPR047887">
    <property type="entry name" value="ARHGAP20_PH"/>
</dbReference>
<dbReference type="Pfam" id="PF22286">
    <property type="entry name" value="RHG20_PH"/>
    <property type="match status" value="1"/>
</dbReference>
<keyword evidence="1" id="KW-0343">GTPase activation</keyword>
<evidence type="ECO:0000256" key="1">
    <source>
        <dbReference type="ARBA" id="ARBA00022468"/>
    </source>
</evidence>
<evidence type="ECO:0000313" key="5">
    <source>
        <dbReference type="EMBL" id="SBP78730.1"/>
    </source>
</evidence>
<dbReference type="FunFam" id="2.30.29.30:FF:000217">
    <property type="entry name" value="Rho GTPase activating protein 20"/>
    <property type="match status" value="1"/>
</dbReference>
<dbReference type="SUPFAM" id="SSF54236">
    <property type="entry name" value="Ubiquitin-like"/>
    <property type="match status" value="1"/>
</dbReference>
<feature type="region of interest" description="Disordered" evidence="2">
    <location>
        <begin position="685"/>
        <end position="769"/>
    </location>
</feature>
<name>A0A1A8CIY9_NOTKA</name>
<dbReference type="CDD" id="cd17115">
    <property type="entry name" value="RA_RHG20"/>
    <property type="match status" value="1"/>
</dbReference>
<feature type="compositionally biased region" description="Polar residues" evidence="2">
    <location>
        <begin position="889"/>
        <end position="898"/>
    </location>
</feature>
<dbReference type="PANTHER" id="PTHR23179">
    <property type="entry name" value="T-CELL ACTIVATION RHO GTPASE ACTIVATING PROTEIN-RELATED"/>
    <property type="match status" value="1"/>
</dbReference>
<dbReference type="SUPFAM" id="SSF48350">
    <property type="entry name" value="GTPase activation domain, GAP"/>
    <property type="match status" value="1"/>
</dbReference>
<feature type="compositionally biased region" description="Polar residues" evidence="2">
    <location>
        <begin position="910"/>
        <end position="919"/>
    </location>
</feature>
<dbReference type="EMBL" id="HADZ01014789">
    <property type="protein sequence ID" value="SBP78730.1"/>
    <property type="molecule type" value="Transcribed_RNA"/>
</dbReference>
<dbReference type="InterPro" id="IPR047888">
    <property type="entry name" value="ARHGAP20_RA"/>
</dbReference>
<dbReference type="Pfam" id="PF00620">
    <property type="entry name" value="RhoGAP"/>
    <property type="match status" value="1"/>
</dbReference>
<sequence length="1054" mass="117761">MDSMSPQQQQDSLSRGQQDNKRRFHSYRRQSAPSLVITKALTRSKTVSRDSFQVSVCPETCSLVQSLLTGSDRFFLLYGHAQLKTGMQTQDRHLFLFSDVLVIAKAKSANHFKQKLRVSVCEMWIAGCMDEVCEGSTSPERSFVIGWPTWNCVAVFSSAEQKEKWLSLLKSRIKEEKEKEDSKTIPLRVYGKGINTFAVTKTLPVSNSDSTNEVIRLALQQFGIIGNVKDFQLWVISRRDNTPYPLIGHEFPFSIQMNHVRTSTFHGGGRDALALPSDRQVQVEHLHLYKQCQFILKPRPVEPLLTHIPADFSQKTLKQRRSLISWAFWRGSSPHLHESQLGGAPQGCLFGHKLSIVCWENTLPKPVMDMLVFLYHEGSWTRGIFRRPAGARAVRELRESLDAGEVQLPFTRDHVFVVAGVFKDFLRSLPGSLLGCELFEEWLDVLEDDDEEEEQVHDVKRMIRRLSKESSLLLRYLLALLHSIQSHSQENQMTSFNLSVCIAPSLLWPPGAPCNPELEGEATKKVCELVKFMIVHCPQILGEDPTSLFGGPPRRLSGEETGSESWVYTLTDSSYDSLENELDDCSVGSPGSYSRSHTQPKPLQSSLDSILTFSDYEQDTDPEAVQPKTGVGLHRRDGCRRQNTSGEDVSFPLDSMSLEGGRAQRRRSEPAIAYTARFCPYTSGSADELAAEEDDAEGERNSGDILTHTHTRGRSRSGVLEASFSSLSSTSPAPTRSSLDSLDSLGTDPTEADPHRIPPPSPFSSGFAQTSVEHANKVYPKDCTPKEPVHWGALKGCIGLHPNSWLRKDRRLSLTQQEGPDVEREDVTGGESVTAEKPEREPAKRIPISQAKPPRRGSNDAGDRGTSRHPEQDSSKPLRLHPSEPPPTVQTSDVTSESDVIKRRPALRKSSAQKQTSPSLFYKHSGPSLSLFRRNKTHLAEELKDQLCQRRGSEPGRQVVDRASTSTLARLPSDPCLKVTDSKGGTTEACICLSSCSTKVVRDYFLSHPRSHPQSSQQVAKAVAEGRREWLKRCNDPKVEPDVEQLLFAEESYV</sequence>
<dbReference type="InterPro" id="IPR029071">
    <property type="entry name" value="Ubiquitin-like_domsf"/>
</dbReference>
<protein>
    <submittedName>
        <fullName evidence="5">Rho GTPase activating protein 20</fullName>
    </submittedName>
</protein>
<feature type="domain" description="Rho-GAP" evidence="4">
    <location>
        <begin position="352"/>
        <end position="541"/>
    </location>
</feature>
<gene>
    <name evidence="5" type="primary">ARHGAP20</name>
</gene>
<dbReference type="SMART" id="SM00324">
    <property type="entry name" value="RhoGAP"/>
    <property type="match status" value="1"/>
</dbReference>
<feature type="region of interest" description="Disordered" evidence="2">
    <location>
        <begin position="617"/>
        <end position="668"/>
    </location>
</feature>
<feature type="compositionally biased region" description="Basic and acidic residues" evidence="2">
    <location>
        <begin position="857"/>
        <end position="876"/>
    </location>
</feature>
<dbReference type="Gene3D" id="3.10.20.90">
    <property type="entry name" value="Phosphatidylinositol 3-kinase Catalytic Subunit, Chain A, domain 1"/>
    <property type="match status" value="1"/>
</dbReference>
<dbReference type="Gene3D" id="2.30.29.30">
    <property type="entry name" value="Pleckstrin-homology domain (PH domain)/Phosphotyrosine-binding domain (PTB)"/>
    <property type="match status" value="1"/>
</dbReference>
<accession>A0A1A8CIY9</accession>
<reference evidence="5" key="1">
    <citation type="submission" date="2016-05" db="EMBL/GenBank/DDBJ databases">
        <authorList>
            <person name="Lavstsen T."/>
            <person name="Jespersen J.S."/>
        </authorList>
    </citation>
    <scope>NUCLEOTIDE SEQUENCE</scope>
    <source>
        <tissue evidence="5">Brain</tissue>
    </source>
</reference>
<evidence type="ECO:0000259" key="4">
    <source>
        <dbReference type="PROSITE" id="PS50238"/>
    </source>
</evidence>
<feature type="domain" description="Ras-associating" evidence="3">
    <location>
        <begin position="183"/>
        <end position="301"/>
    </location>
</feature>
<dbReference type="InterPro" id="IPR000198">
    <property type="entry name" value="RhoGAP_dom"/>
</dbReference>
<feature type="region of interest" description="Disordered" evidence="2">
    <location>
        <begin position="1"/>
        <end position="25"/>
    </location>
</feature>
<feature type="compositionally biased region" description="Low complexity" evidence="2">
    <location>
        <begin position="1"/>
        <end position="17"/>
    </location>
</feature>
<dbReference type="PROSITE" id="PS50200">
    <property type="entry name" value="RA"/>
    <property type="match status" value="1"/>
</dbReference>
<evidence type="ECO:0000256" key="2">
    <source>
        <dbReference type="SAM" id="MobiDB-lite"/>
    </source>
</evidence>
<dbReference type="PANTHER" id="PTHR23179:SF28">
    <property type="entry name" value="RHO GTPASE-ACTIVATING PROTEIN 20"/>
    <property type="match status" value="1"/>
</dbReference>
<dbReference type="PROSITE" id="PS50238">
    <property type="entry name" value="RHOGAP"/>
    <property type="match status" value="1"/>
</dbReference>
<dbReference type="CDD" id="cd13319">
    <property type="entry name" value="PH_RARhoGAP"/>
    <property type="match status" value="1"/>
</dbReference>
<dbReference type="Gene3D" id="1.10.555.10">
    <property type="entry name" value="Rho GTPase activation protein"/>
    <property type="match status" value="1"/>
</dbReference>
<dbReference type="AlphaFoldDB" id="A0A1A8CIY9"/>
<organism evidence="5">
    <name type="scientific">Nothobranchius kadleci</name>
    <name type="common">African annual killifish</name>
    <dbReference type="NCBI Taxonomy" id="1051664"/>
    <lineage>
        <taxon>Eukaryota</taxon>
        <taxon>Metazoa</taxon>
        <taxon>Chordata</taxon>
        <taxon>Craniata</taxon>
        <taxon>Vertebrata</taxon>
        <taxon>Euteleostomi</taxon>
        <taxon>Actinopterygii</taxon>
        <taxon>Neopterygii</taxon>
        <taxon>Teleostei</taxon>
        <taxon>Neoteleostei</taxon>
        <taxon>Acanthomorphata</taxon>
        <taxon>Ovalentaria</taxon>
        <taxon>Atherinomorphae</taxon>
        <taxon>Cyprinodontiformes</taxon>
        <taxon>Nothobranchiidae</taxon>
        <taxon>Nothobranchius</taxon>
    </lineage>
</organism>
<feature type="compositionally biased region" description="Basic and acidic residues" evidence="2">
    <location>
        <begin position="834"/>
        <end position="844"/>
    </location>
</feature>
<feature type="compositionally biased region" description="Low complexity" evidence="2">
    <location>
        <begin position="722"/>
        <end position="745"/>
    </location>
</feature>
<dbReference type="InterPro" id="IPR011993">
    <property type="entry name" value="PH-like_dom_sf"/>
</dbReference>
<reference evidence="5" key="2">
    <citation type="submission" date="2016-06" db="EMBL/GenBank/DDBJ databases">
        <title>The genome of a short-lived fish provides insights into sex chromosome evolution and the genetic control of aging.</title>
        <authorList>
            <person name="Reichwald K."/>
            <person name="Felder M."/>
            <person name="Petzold A."/>
            <person name="Koch P."/>
            <person name="Groth M."/>
            <person name="Platzer M."/>
        </authorList>
    </citation>
    <scope>NUCLEOTIDE SEQUENCE</scope>
    <source>
        <tissue evidence="5">Brain</tissue>
    </source>
</reference>